<dbReference type="AlphaFoldDB" id="A0A084XWE2"/>
<protein>
    <submittedName>
        <fullName evidence="1">Uncharacterized protein</fullName>
    </submittedName>
</protein>
<dbReference type="Proteomes" id="UP000019812">
    <property type="component" value="Unassembled WGS sequence"/>
</dbReference>
<dbReference type="RefSeq" id="WP_273703853.1">
    <property type="nucleotide sequence ID" value="NZ_JDSS02000037.1"/>
</dbReference>
<evidence type="ECO:0000313" key="2">
    <source>
        <dbReference type="Proteomes" id="UP000019812"/>
    </source>
</evidence>
<name>A0A084XWE2_9PROT</name>
<comment type="caution">
    <text evidence="1">The sequence shown here is derived from an EMBL/GenBank/DDBJ whole genome shotgun (WGS) entry which is preliminary data.</text>
</comment>
<proteinExistence type="predicted"/>
<reference evidence="1 2" key="1">
    <citation type="submission" date="2014-07" db="EMBL/GenBank/DDBJ databases">
        <title>Expanding our view of genomic diversity in Candidatus Accumulibacter clades.</title>
        <authorList>
            <person name="Skennerton C.T."/>
            <person name="Barr J.J."/>
            <person name="Slater F.R."/>
            <person name="Bond P.L."/>
            <person name="Tyson G.W."/>
        </authorList>
    </citation>
    <scope>NUCLEOTIDE SEQUENCE [LARGE SCALE GENOMIC DNA]</scope>
    <source>
        <strain evidence="2">SK-01</strain>
    </source>
</reference>
<evidence type="ECO:0000313" key="1">
    <source>
        <dbReference type="EMBL" id="KFB66786.1"/>
    </source>
</evidence>
<dbReference type="EMBL" id="JDSS02000037">
    <property type="protein sequence ID" value="KFB66786.1"/>
    <property type="molecule type" value="Genomic_DNA"/>
</dbReference>
<sequence length="377" mass="42087">MNVLDPLLKGALRHLDGPTLAAIVSARLAQGSMSAALRVYWLACGLMIAPHGYEALLAAHIGKSKTLAAHLGAFLRDREWRPRASDNLPESTLAMLIELLAPGSPPERPLGAFWVSPTMQTVEQVCSLIDALGGNPSEAARLELERLLTMSKLEPWHKRLRHAAQVQRIARRKACFQRLEVAEVCRTLANREPANAADLAALADAHLRDLAGKIRDGSTNDYRQYWSLDESNNRLLRPKPENDCRDALLSDLTERLGRLGVDAVKEGYYAEDRRADIRVSFGGAQGFNVPIEIKKDSHADLWRAIHEQLIQRYTRDPGADGFGIYLVFWFGGEHMPLPQEGKKPRSAAELEERLRQTLSVEESRRIQVCVIDCALRK</sequence>
<gene>
    <name evidence="1" type="ORF">CAPSK01_003724</name>
</gene>
<organism evidence="1 2">
    <name type="scientific">Candidatus Accumulibacter vicinus</name>
    <dbReference type="NCBI Taxonomy" id="2954382"/>
    <lineage>
        <taxon>Bacteria</taxon>
        <taxon>Pseudomonadati</taxon>
        <taxon>Pseudomonadota</taxon>
        <taxon>Betaproteobacteria</taxon>
        <taxon>Candidatus Accumulibacter</taxon>
    </lineage>
</organism>
<accession>A0A084XWE2</accession>